<dbReference type="CDD" id="cd04301">
    <property type="entry name" value="NAT_SF"/>
    <property type="match status" value="1"/>
</dbReference>
<dbReference type="Pfam" id="PF08445">
    <property type="entry name" value="FR47"/>
    <property type="match status" value="1"/>
</dbReference>
<evidence type="ECO:0000259" key="3">
    <source>
        <dbReference type="PROSITE" id="PS51186"/>
    </source>
</evidence>
<gene>
    <name evidence="4" type="ORF">J2S48_001863</name>
</gene>
<dbReference type="InterPro" id="IPR050680">
    <property type="entry name" value="YpeA/RimI_acetyltransf"/>
</dbReference>
<sequence length="230" mass="25259">MATTADHELDNPVLRSLVGWHNDIAQRDGRAARFHPDVGPFMAVPHDAETDDWRALARLTRGASGLLFRPAADLPADWKVLHQIEGFQMVGPETRACTADDVGVLGPTDVPEMCALAKLTSPGPFSARTVETGTYLGIKEEGRLVAMAGERLHTDHWVEVSAVCTHPDRRGRGYATTLVAALTSRIRGRGKEPFMHVVGENTSALRLYEELGYEVRRRVQATEAVPLRES</sequence>
<feature type="domain" description="N-acetyltransferase" evidence="3">
    <location>
        <begin position="100"/>
        <end position="230"/>
    </location>
</feature>
<dbReference type="PROSITE" id="PS51186">
    <property type="entry name" value="GNAT"/>
    <property type="match status" value="1"/>
</dbReference>
<accession>A0ABU2CM05</accession>
<dbReference type="InterPro" id="IPR000182">
    <property type="entry name" value="GNAT_dom"/>
</dbReference>
<dbReference type="Gene3D" id="3.40.630.30">
    <property type="match status" value="1"/>
</dbReference>
<dbReference type="PANTHER" id="PTHR43420:SF3">
    <property type="entry name" value="N-ACETYLTRANSFERASE DOMAIN-CONTAINING PROTEIN"/>
    <property type="match status" value="1"/>
</dbReference>
<evidence type="ECO:0000313" key="5">
    <source>
        <dbReference type="Proteomes" id="UP001183585"/>
    </source>
</evidence>
<reference evidence="4 5" key="1">
    <citation type="submission" date="2023-07" db="EMBL/GenBank/DDBJ databases">
        <title>Sequencing the genomes of 1000 actinobacteria strains.</title>
        <authorList>
            <person name="Klenk H.-P."/>
        </authorList>
    </citation>
    <scope>NUCLEOTIDE SEQUENCE [LARGE SCALE GENOMIC DNA]</scope>
    <source>
        <strain evidence="4 5">DSM 45554</strain>
    </source>
</reference>
<name>A0ABU2CM05_9MICO</name>
<keyword evidence="1" id="KW-0808">Transferase</keyword>
<dbReference type="InterPro" id="IPR013653">
    <property type="entry name" value="GCN5-like_dom"/>
</dbReference>
<dbReference type="RefSeq" id="WP_274993374.1">
    <property type="nucleotide sequence ID" value="NZ_JAJQQP010000004.1"/>
</dbReference>
<keyword evidence="2" id="KW-0012">Acyltransferase</keyword>
<protein>
    <submittedName>
        <fullName evidence="4">Ribosomal protein S18 acetylase RimI-like enzyme</fullName>
    </submittedName>
</protein>
<keyword evidence="5" id="KW-1185">Reference proteome</keyword>
<comment type="caution">
    <text evidence="4">The sequence shown here is derived from an EMBL/GenBank/DDBJ whole genome shotgun (WGS) entry which is preliminary data.</text>
</comment>
<dbReference type="SUPFAM" id="SSF55729">
    <property type="entry name" value="Acyl-CoA N-acyltransferases (Nat)"/>
    <property type="match status" value="1"/>
</dbReference>
<evidence type="ECO:0000256" key="1">
    <source>
        <dbReference type="ARBA" id="ARBA00022679"/>
    </source>
</evidence>
<organism evidence="4 5">
    <name type="scientific">Promicromonospora iranensis</name>
    <dbReference type="NCBI Taxonomy" id="1105144"/>
    <lineage>
        <taxon>Bacteria</taxon>
        <taxon>Bacillati</taxon>
        <taxon>Actinomycetota</taxon>
        <taxon>Actinomycetes</taxon>
        <taxon>Micrococcales</taxon>
        <taxon>Promicromonosporaceae</taxon>
        <taxon>Promicromonospora</taxon>
    </lineage>
</organism>
<dbReference type="InterPro" id="IPR016181">
    <property type="entry name" value="Acyl_CoA_acyltransferase"/>
</dbReference>
<dbReference type="Proteomes" id="UP001183585">
    <property type="component" value="Unassembled WGS sequence"/>
</dbReference>
<evidence type="ECO:0000313" key="4">
    <source>
        <dbReference type="EMBL" id="MDR7382348.1"/>
    </source>
</evidence>
<evidence type="ECO:0000256" key="2">
    <source>
        <dbReference type="ARBA" id="ARBA00023315"/>
    </source>
</evidence>
<dbReference type="EMBL" id="JAVDYE010000001">
    <property type="protein sequence ID" value="MDR7382348.1"/>
    <property type="molecule type" value="Genomic_DNA"/>
</dbReference>
<dbReference type="PANTHER" id="PTHR43420">
    <property type="entry name" value="ACETYLTRANSFERASE"/>
    <property type="match status" value="1"/>
</dbReference>
<proteinExistence type="predicted"/>